<feature type="binding site" evidence="8">
    <location>
        <position position="170"/>
    </location>
    <ligand>
        <name>Zn(2+)</name>
        <dbReference type="ChEBI" id="CHEBI:29105"/>
        <label>1</label>
    </ligand>
</feature>
<proteinExistence type="inferred from homology"/>
<dbReference type="CDD" id="cd05656">
    <property type="entry name" value="M42_Frv"/>
    <property type="match status" value="1"/>
</dbReference>
<sequence length="342" mass="37910">MLLEKLTSLNGVSGNEDAVRNFIKEEIKDHVDEIKIDRLGNLIAIKHGKENYPKVMLSAHMDEVGLMVKSINDKGFVKFLKVGGIDDKVLVSKPVSIGDKKITGVIGAKAIHLQTPKERTVPLKSKDLYIDIGAKSKDDGKKHVSPGDYICFLSDYVEFGDDLIKAKALDDRAGCAIIMDLLKNNYDSTIYAVFSVQEEVGLRGAAPYSYRLDSDLAIVIETTSCFDLDKVEEPDFVTKMHGGPAFSVLDRVTYYSKAVTNRLIGVAKDNNISYQFKQVPKGGNDSGQIHLSKNGIPTACISMPCRYLHSPVSVISKRDFNNSKKLLDEFLKDIKKEEFVNV</sequence>
<name>A0A267MN72_9FIRM</name>
<evidence type="ECO:0000256" key="5">
    <source>
        <dbReference type="ARBA" id="ARBA00022801"/>
    </source>
</evidence>
<feature type="active site" description="Proton acceptor" evidence="7">
    <location>
        <position position="198"/>
    </location>
</feature>
<evidence type="ECO:0000256" key="6">
    <source>
        <dbReference type="PIRNR" id="PIRNR001123"/>
    </source>
</evidence>
<evidence type="ECO:0000313" key="9">
    <source>
        <dbReference type="EMBL" id="PAB60200.1"/>
    </source>
</evidence>
<evidence type="ECO:0000256" key="7">
    <source>
        <dbReference type="PIRSR" id="PIRSR001123-1"/>
    </source>
</evidence>
<gene>
    <name evidence="9" type="ORF">CCE28_04685</name>
</gene>
<dbReference type="Gene3D" id="3.40.630.10">
    <property type="entry name" value="Zn peptidases"/>
    <property type="match status" value="1"/>
</dbReference>
<protein>
    <submittedName>
        <fullName evidence="9">Aminopeptidase</fullName>
    </submittedName>
</protein>
<dbReference type="GO" id="GO:0046872">
    <property type="term" value="F:metal ion binding"/>
    <property type="evidence" value="ECO:0007669"/>
    <property type="project" value="UniProtKB-UniRule"/>
</dbReference>
<dbReference type="Pfam" id="PF05343">
    <property type="entry name" value="Peptidase_M42"/>
    <property type="match status" value="1"/>
</dbReference>
<evidence type="ECO:0000256" key="3">
    <source>
        <dbReference type="ARBA" id="ARBA00022670"/>
    </source>
</evidence>
<evidence type="ECO:0000256" key="2">
    <source>
        <dbReference type="ARBA" id="ARBA00022438"/>
    </source>
</evidence>
<comment type="cofactor">
    <cofactor evidence="8">
        <name>a divalent metal cation</name>
        <dbReference type="ChEBI" id="CHEBI:60240"/>
    </cofactor>
    <text evidence="8">Binds 2 divalent metal cations per subunit.</text>
</comment>
<keyword evidence="5" id="KW-0378">Hydrolase</keyword>
<dbReference type="RefSeq" id="WP_095131486.1">
    <property type="nucleotide sequence ID" value="NZ_NIBG01000003.1"/>
</dbReference>
<dbReference type="InterPro" id="IPR051464">
    <property type="entry name" value="Peptidase_M42_aminopept"/>
</dbReference>
<comment type="caution">
    <text evidence="9">The sequence shown here is derived from an EMBL/GenBank/DDBJ whole genome shotgun (WGS) entry which is preliminary data.</text>
</comment>
<comment type="similarity">
    <text evidence="1 6">Belongs to the peptidase M42 family.</text>
</comment>
<dbReference type="PANTHER" id="PTHR32481:SF0">
    <property type="entry name" value="AMINOPEPTIDASE YPDE-RELATED"/>
    <property type="match status" value="1"/>
</dbReference>
<feature type="binding site" evidence="8">
    <location>
        <position position="199"/>
    </location>
    <ligand>
        <name>Zn(2+)</name>
        <dbReference type="ChEBI" id="CHEBI:29105"/>
        <label>2</label>
    </ligand>
</feature>
<accession>A0A267MN72</accession>
<dbReference type="EMBL" id="NIBG01000003">
    <property type="protein sequence ID" value="PAB60200.1"/>
    <property type="molecule type" value="Genomic_DNA"/>
</dbReference>
<dbReference type="GO" id="GO:0006508">
    <property type="term" value="P:proteolysis"/>
    <property type="evidence" value="ECO:0007669"/>
    <property type="project" value="UniProtKB-KW"/>
</dbReference>
<keyword evidence="3" id="KW-0645">Protease</keyword>
<dbReference type="SUPFAM" id="SSF53187">
    <property type="entry name" value="Zn-dependent exopeptidases"/>
    <property type="match status" value="1"/>
</dbReference>
<reference evidence="9 10" key="1">
    <citation type="submission" date="2017-06" db="EMBL/GenBank/DDBJ databases">
        <title>Draft genome sequence of anaerobic fermentative bacterium Anaeromicrobium sediminis DY2726D isolated from West Pacific Ocean sediments.</title>
        <authorList>
            <person name="Zeng X."/>
        </authorList>
    </citation>
    <scope>NUCLEOTIDE SEQUENCE [LARGE SCALE GENOMIC DNA]</scope>
    <source>
        <strain evidence="9 10">DY2726D</strain>
    </source>
</reference>
<dbReference type="OrthoDB" id="9772053at2"/>
<dbReference type="Gene3D" id="2.40.30.40">
    <property type="entry name" value="Peptidase M42, domain 2"/>
    <property type="match status" value="1"/>
</dbReference>
<keyword evidence="4 8" id="KW-0479">Metal-binding</keyword>
<feature type="binding site" evidence="8">
    <location>
        <position position="309"/>
    </location>
    <ligand>
        <name>Zn(2+)</name>
        <dbReference type="ChEBI" id="CHEBI:29105"/>
        <label>2</label>
    </ligand>
</feature>
<dbReference type="PANTHER" id="PTHR32481">
    <property type="entry name" value="AMINOPEPTIDASE"/>
    <property type="match status" value="1"/>
</dbReference>
<evidence type="ECO:0000313" key="10">
    <source>
        <dbReference type="Proteomes" id="UP000216024"/>
    </source>
</evidence>
<feature type="binding site" evidence="8">
    <location>
        <position position="170"/>
    </location>
    <ligand>
        <name>Zn(2+)</name>
        <dbReference type="ChEBI" id="CHEBI:29105"/>
        <label>2</label>
    </ligand>
</feature>
<dbReference type="PIRSF" id="PIRSF001123">
    <property type="entry name" value="PepA_GA"/>
    <property type="match status" value="1"/>
</dbReference>
<dbReference type="InterPro" id="IPR008007">
    <property type="entry name" value="Peptidase_M42"/>
</dbReference>
<organism evidence="9 10">
    <name type="scientific">Anaeromicrobium sediminis</name>
    <dbReference type="NCBI Taxonomy" id="1478221"/>
    <lineage>
        <taxon>Bacteria</taxon>
        <taxon>Bacillati</taxon>
        <taxon>Bacillota</taxon>
        <taxon>Clostridia</taxon>
        <taxon>Peptostreptococcales</taxon>
        <taxon>Thermotaleaceae</taxon>
        <taxon>Anaeromicrobium</taxon>
    </lineage>
</organism>
<dbReference type="SUPFAM" id="SSF101821">
    <property type="entry name" value="Aminopeptidase/glucanase lid domain"/>
    <property type="match status" value="1"/>
</dbReference>
<dbReference type="InterPro" id="IPR023367">
    <property type="entry name" value="Peptidase_M42_dom2"/>
</dbReference>
<keyword evidence="2 9" id="KW-0031">Aminopeptidase</keyword>
<keyword evidence="10" id="KW-1185">Reference proteome</keyword>
<dbReference type="AlphaFoldDB" id="A0A267MN72"/>
<dbReference type="Proteomes" id="UP000216024">
    <property type="component" value="Unassembled WGS sequence"/>
</dbReference>
<dbReference type="GO" id="GO:0004177">
    <property type="term" value="F:aminopeptidase activity"/>
    <property type="evidence" value="ECO:0007669"/>
    <property type="project" value="UniProtKB-UniRule"/>
</dbReference>
<feature type="binding site" evidence="8">
    <location>
        <position position="221"/>
    </location>
    <ligand>
        <name>Zn(2+)</name>
        <dbReference type="ChEBI" id="CHEBI:29105"/>
        <label>1</label>
    </ligand>
</feature>
<evidence type="ECO:0000256" key="8">
    <source>
        <dbReference type="PIRSR" id="PIRSR001123-2"/>
    </source>
</evidence>
<feature type="binding site" evidence="8">
    <location>
        <position position="60"/>
    </location>
    <ligand>
        <name>Zn(2+)</name>
        <dbReference type="ChEBI" id="CHEBI:29105"/>
        <label>1</label>
    </ligand>
</feature>
<evidence type="ECO:0000256" key="1">
    <source>
        <dbReference type="ARBA" id="ARBA00006272"/>
    </source>
</evidence>
<evidence type="ECO:0000256" key="4">
    <source>
        <dbReference type="ARBA" id="ARBA00022723"/>
    </source>
</evidence>